<name>A0A679K234_9HYPH</name>
<organism evidence="1">
    <name type="scientific">Methylobacterium bullatum</name>
    <dbReference type="NCBI Taxonomy" id="570505"/>
    <lineage>
        <taxon>Bacteria</taxon>
        <taxon>Pseudomonadati</taxon>
        <taxon>Pseudomonadota</taxon>
        <taxon>Alphaproteobacteria</taxon>
        <taxon>Hyphomicrobiales</taxon>
        <taxon>Methylobacteriaceae</taxon>
        <taxon>Methylobacterium</taxon>
    </lineage>
</organism>
<dbReference type="EMBL" id="LR743511">
    <property type="protein sequence ID" value="CAA2145081.1"/>
    <property type="molecule type" value="Genomic_DNA"/>
</dbReference>
<reference evidence="1" key="1">
    <citation type="submission" date="2019-12" db="EMBL/GenBank/DDBJ databases">
        <authorList>
            <person name="Cremers G."/>
        </authorList>
    </citation>
    <scope>NUCLEOTIDE SEQUENCE</scope>
    <source>
        <strain evidence="1">Mbul2</strain>
    </source>
</reference>
<gene>
    <name evidence="1" type="ORF">MBLL_04202</name>
</gene>
<dbReference type="RefSeq" id="WP_339163487.1">
    <property type="nucleotide sequence ID" value="NZ_LR743511.1"/>
</dbReference>
<evidence type="ECO:0000313" key="1">
    <source>
        <dbReference type="EMBL" id="CAA2145081.1"/>
    </source>
</evidence>
<dbReference type="AlphaFoldDB" id="A0A679K234"/>
<accession>A0A679K234</accession>
<evidence type="ECO:0008006" key="2">
    <source>
        <dbReference type="Google" id="ProtNLM"/>
    </source>
</evidence>
<proteinExistence type="predicted"/>
<sequence length="349" mass="38435">MGFFTDEELLQLKIKKMILHVVGDGGFEAQPELPAVQQEEFFLARIGEINASGLFRFEAGSATKATLEAMATGKQSFQMGGQALAGAFSKSHVGASKDGAFFVFELMPLDAGVKLYAMFKIDYKSAIERTRQDGAVQLRKIIEAFIEDRKAVQKSCLIKVAHGVALADVSAKDRIGQAPNLTDYFQRFLGVRRERSDEELNKSALSGVRNALNDVQSHLPQKDVGKAFALAKDALRHRQRIDTKAIHEAVLAALGPDPADDAKAAINAAVERQIRKQRLTGLAFKPNAQALRRSPRRRVKTVEGVVIEYPAELEDVSVRRVTHKDGRATLTIDTKHIEHDVLVPDKTVP</sequence>
<protein>
    <recommendedName>
        <fullName evidence="2">Nucleoid-associated protein YejK</fullName>
    </recommendedName>
</protein>